<dbReference type="Gene3D" id="1.25.40.10">
    <property type="entry name" value="Tetratricopeptide repeat domain"/>
    <property type="match status" value="2"/>
</dbReference>
<keyword evidence="5" id="KW-0158">Chromosome</keyword>
<evidence type="ECO:0000256" key="1">
    <source>
        <dbReference type="ARBA" id="ARBA00004123"/>
    </source>
</evidence>
<evidence type="ECO:0000256" key="10">
    <source>
        <dbReference type="ARBA" id="ARBA00022853"/>
    </source>
</evidence>
<dbReference type="SUPFAM" id="SSF48403">
    <property type="entry name" value="Ankyrin repeat"/>
    <property type="match status" value="1"/>
</dbReference>
<dbReference type="OMA" id="ITQHLAK"/>
<dbReference type="Gene3D" id="3.80.10.10">
    <property type="entry name" value="Ribonuclease Inhibitor"/>
    <property type="match status" value="2"/>
</dbReference>
<evidence type="ECO:0000256" key="16">
    <source>
        <dbReference type="SAM" id="MobiDB-lite"/>
    </source>
</evidence>
<dbReference type="PRINTS" id="PR01415">
    <property type="entry name" value="ANKYRIN"/>
</dbReference>
<dbReference type="KEGG" id="spu:591115"/>
<dbReference type="CTD" id="4796"/>
<dbReference type="Pfam" id="PF13857">
    <property type="entry name" value="Ank_5"/>
    <property type="match status" value="1"/>
</dbReference>
<evidence type="ECO:0000256" key="9">
    <source>
        <dbReference type="ARBA" id="ARBA00022803"/>
    </source>
</evidence>
<evidence type="ECO:0000256" key="14">
    <source>
        <dbReference type="PROSITE-ProRule" id="PRU00023"/>
    </source>
</evidence>
<feature type="compositionally biased region" description="Low complexity" evidence="16">
    <location>
        <begin position="1031"/>
        <end position="1052"/>
    </location>
</feature>
<feature type="repeat" description="ANK" evidence="14">
    <location>
        <begin position="614"/>
        <end position="646"/>
    </location>
</feature>
<keyword evidence="18" id="KW-1185">Reference proteome</keyword>
<feature type="compositionally biased region" description="Basic and acidic residues" evidence="16">
    <location>
        <begin position="1009"/>
        <end position="1028"/>
    </location>
</feature>
<dbReference type="SMART" id="SM00368">
    <property type="entry name" value="LRR_RI"/>
    <property type="match status" value="5"/>
</dbReference>
<keyword evidence="12" id="KW-0234">DNA repair</keyword>
<dbReference type="SUPFAM" id="SSF52047">
    <property type="entry name" value="RNI-like"/>
    <property type="match status" value="1"/>
</dbReference>
<evidence type="ECO:0000313" key="17">
    <source>
        <dbReference type="EnsemblMetazoa" id="XP_030831440"/>
    </source>
</evidence>
<dbReference type="InParanoid" id="A0A7M7N853"/>
<dbReference type="PROSITE" id="PS50005">
    <property type="entry name" value="TPR"/>
    <property type="match status" value="1"/>
</dbReference>
<dbReference type="PROSITE" id="PS50088">
    <property type="entry name" value="ANK_REPEAT"/>
    <property type="match status" value="3"/>
</dbReference>
<keyword evidence="10" id="KW-0156">Chromatin regulator</keyword>
<evidence type="ECO:0000256" key="13">
    <source>
        <dbReference type="ARBA" id="ARBA00023242"/>
    </source>
</evidence>
<accession>A0A7M7N853</accession>
<feature type="compositionally biased region" description="Basic residues" evidence="16">
    <location>
        <begin position="1053"/>
        <end position="1063"/>
    </location>
</feature>
<sequence>MNNADKKEFKSLQKCKLKAQAGGNLKDEAELCNLIGELLAKSGDYHEAIKEHRNELQLSESLHDVIGAAVANRKIGECFNELCEYEKALKHQRKHLQLAESDDNILEQQRALATIGRTYLCWADNPETEAAKKTEVLQEAQKAFLRSLSLCDDVTLRSKISERELMEMRARLLLNLGLVHESLGSGKNAAHFIQKAIFIAEKHKLLEDLYRCHLSLGDVFQRSGVYSKAGRSMENALMVAKKMKSKELESQCLCASANVFFQLGDFTAAKRSLKKTYKLGGQQPEERENIIRILQKAIRCVNLQGKLDSLPSDDQESRLPVLEALGDLCCKVYSYKRAIEFYKKQLQCAKGLEKPAKEQASIYVSLAATYADDGQFGEAIEMYNQELKLRRGNLKEETKTWLNVADMQEKAGESLEVIQESYSKALELAKQADHPRLQIQALRSQLVVLEKHNIEHLLRPAQRMFRNLRDDPGIINIQALRSQLVVLEKHNIEHLLRPTQRMLRNLRDEHGIASDDDQEISDDEDDDQGDSQREDSEQLGHSLDIVLDDLSDSDSGSDEEYDRPTASERVRRNKFSKLNEKGESLLHRACIAGNLKQVKKLIEQGHPMNPRDYCGWTPLHEACNYGFTDVVDVLLTSGADINDRGGEKCDGMTPLHDAVNCGNWPVARLLIERGANTNARDDSGKTPLDALKTWLEAYTTEIDTDTREECFLVARMIREGTTSGNLANSKVPPVKKPSAESFLLNSDLFDREETSSQASQQRTFEASQRISPSQRSGRDGQSMLGKKRKHVPQRGRDEGRRSVGRAAVGLASRRNAALSLGSDSEDGSDRTDAVEMMSLDEDEEDGMVDRTGYKDKSARQRRYDDEDSLPEVDLGTRTSNAVRNSILTQDNNDKANNPDRVTERNTGMVDLRSGTLSDGDDSDEDVMPGSYLNVDRTIDVDLPSDARKTYKDVIQGVGSAATRITEAPFEVGTGSRTDTMSALVCEESYTGGDDWLVEDVPPQPRKRLRVDMEGTFRNMSSDRNERLNPDLSGTTSGQRTSSSQVSKSSSRSLSRKSKPKQAKLTHLGVSVQRTASERSLGDGSAYQTDDDDFVIEEIPTQTQSSRSVTPTQRHHSSSSSANTSIEQHPLLPGPSSMMRVQVKIQDKLLLIPVNLRDRPCMQWLSEQASSRYYSQCGLRPKLSLCTPEGALFSPEDSVVDLLNNNEMVVGRVDAWDLPPLTERYRKSCERTKTGENNDILTRLQSYQTQQSHHSSTLDLSNLYLRPAPLLPLLSALQCQYSLRVLLLPGNRLDDDSASQLAAALKTLPNLTRVDLSCCGLTCEGLRVIADVLDGPRGPAGDGFGAAMGGGKPLQLLEELDLSYNYLTDSSALSLATIVKHCPLLTTLSVRSCDLTAKFFQLHRHKLVEAFQGALSLHTLLISHNLLGSTGVELLLGCLSTKVLQHLDLSNVIASRSDGIHIARHLVKYFSEEPVLDNLHLSGCHLSDVDVDYLKRLQPSSKHWKNFDLSANPRLSSVALSDLLLSIIQDSISISKLDLSGCLIQSPLDTLLLDAFTRLLPDPSLQVRGHETDDPRSGLAELRLCGTELNKVDKELLMNVWNVAHGTQAGHHIDARRCIFFTTKP</sequence>
<dbReference type="PANTHER" id="PTHR46358:SF1">
    <property type="entry name" value="TONSOKU-LIKE PROTEIN"/>
    <property type="match status" value="1"/>
</dbReference>
<keyword evidence="6" id="KW-0433">Leucine-rich repeat</keyword>
<dbReference type="SMART" id="SM00248">
    <property type="entry name" value="ANK"/>
    <property type="match status" value="3"/>
</dbReference>
<evidence type="ECO:0000313" key="18">
    <source>
        <dbReference type="Proteomes" id="UP000007110"/>
    </source>
</evidence>
<feature type="repeat" description="ANK" evidence="14">
    <location>
        <begin position="650"/>
        <end position="682"/>
    </location>
</feature>
<dbReference type="RefSeq" id="XP_030831440.1">
    <property type="nucleotide sequence ID" value="XM_030975580.1"/>
</dbReference>
<dbReference type="Pfam" id="PF12796">
    <property type="entry name" value="Ank_2"/>
    <property type="match status" value="1"/>
</dbReference>
<feature type="compositionally biased region" description="Basic and acidic residues" evidence="16">
    <location>
        <begin position="847"/>
        <end position="864"/>
    </location>
</feature>
<dbReference type="EnsemblMetazoa" id="XM_030975580">
    <property type="protein sequence ID" value="XP_030831440"/>
    <property type="gene ID" value="LOC591115"/>
</dbReference>
<feature type="compositionally biased region" description="Basic and acidic residues" evidence="16">
    <location>
        <begin position="891"/>
        <end position="903"/>
    </location>
</feature>
<dbReference type="OrthoDB" id="5806726at2759"/>
<feature type="region of interest" description="Disordered" evidence="16">
    <location>
        <begin position="751"/>
        <end position="831"/>
    </location>
</feature>
<evidence type="ECO:0000256" key="7">
    <source>
        <dbReference type="ARBA" id="ARBA00022737"/>
    </source>
</evidence>
<feature type="repeat" description="ANK" evidence="14">
    <location>
        <begin position="581"/>
        <end position="613"/>
    </location>
</feature>
<dbReference type="GeneID" id="591115"/>
<feature type="compositionally biased region" description="Polar residues" evidence="16">
    <location>
        <begin position="1099"/>
        <end position="1111"/>
    </location>
</feature>
<keyword evidence="11 14" id="KW-0040">ANK repeat</keyword>
<dbReference type="PANTHER" id="PTHR46358">
    <property type="entry name" value="TONSOKU-LIKE PROTEIN"/>
    <property type="match status" value="1"/>
</dbReference>
<protein>
    <recommendedName>
        <fullName evidence="4">Tonsoku-like protein</fullName>
    </recommendedName>
</protein>
<dbReference type="InterPro" id="IPR002110">
    <property type="entry name" value="Ankyrin_rpt"/>
</dbReference>
<evidence type="ECO:0000256" key="3">
    <source>
        <dbReference type="ARBA" id="ARBA00010999"/>
    </source>
</evidence>
<feature type="compositionally biased region" description="Acidic residues" evidence="16">
    <location>
        <begin position="546"/>
        <end position="561"/>
    </location>
</feature>
<dbReference type="FunCoup" id="A0A7M7N853">
    <property type="interactions" value="1433"/>
</dbReference>
<dbReference type="InterPro" id="IPR001611">
    <property type="entry name" value="Leu-rich_rpt"/>
</dbReference>
<reference evidence="18" key="1">
    <citation type="submission" date="2015-02" db="EMBL/GenBank/DDBJ databases">
        <title>Genome sequencing for Strongylocentrotus purpuratus.</title>
        <authorList>
            <person name="Murali S."/>
            <person name="Liu Y."/>
            <person name="Vee V."/>
            <person name="English A."/>
            <person name="Wang M."/>
            <person name="Skinner E."/>
            <person name="Han Y."/>
            <person name="Muzny D.M."/>
            <person name="Worley K.C."/>
            <person name="Gibbs R.A."/>
        </authorList>
    </citation>
    <scope>NUCLEOTIDE SEQUENCE</scope>
</reference>
<evidence type="ECO:0000256" key="8">
    <source>
        <dbReference type="ARBA" id="ARBA00022763"/>
    </source>
</evidence>
<feature type="compositionally biased region" description="Polar residues" evidence="16">
    <location>
        <begin position="755"/>
        <end position="775"/>
    </location>
</feature>
<dbReference type="InterPro" id="IPR036770">
    <property type="entry name" value="Ankyrin_rpt-contain_sf"/>
</dbReference>
<keyword evidence="13" id="KW-0539">Nucleus</keyword>
<dbReference type="GO" id="GO:0006325">
    <property type="term" value="P:chromatin organization"/>
    <property type="evidence" value="ECO:0007669"/>
    <property type="project" value="UniProtKB-KW"/>
</dbReference>
<dbReference type="Pfam" id="PF13424">
    <property type="entry name" value="TPR_12"/>
    <property type="match status" value="1"/>
</dbReference>
<feature type="region of interest" description="Disordered" evidence="16">
    <location>
        <begin position="843"/>
        <end position="873"/>
    </location>
</feature>
<evidence type="ECO:0000256" key="15">
    <source>
        <dbReference type="PROSITE-ProRule" id="PRU00339"/>
    </source>
</evidence>
<dbReference type="PROSITE" id="PS50297">
    <property type="entry name" value="ANK_REP_REGION"/>
    <property type="match status" value="3"/>
</dbReference>
<comment type="subcellular location">
    <subcellularLocation>
        <location evidence="2">Chromosome</location>
    </subcellularLocation>
    <subcellularLocation>
        <location evidence="1">Nucleus</location>
    </subcellularLocation>
</comment>
<feature type="region of interest" description="Disordered" evidence="16">
    <location>
        <begin position="887"/>
        <end position="930"/>
    </location>
</feature>
<dbReference type="GO" id="GO:0043596">
    <property type="term" value="C:nuclear replication fork"/>
    <property type="evidence" value="ECO:0000318"/>
    <property type="project" value="GO_Central"/>
</dbReference>
<dbReference type="PROSITE" id="PS51450">
    <property type="entry name" value="LRR"/>
    <property type="match status" value="1"/>
</dbReference>
<dbReference type="InterPro" id="IPR019734">
    <property type="entry name" value="TPR_rpt"/>
</dbReference>
<evidence type="ECO:0000256" key="6">
    <source>
        <dbReference type="ARBA" id="ARBA00022614"/>
    </source>
</evidence>
<dbReference type="SMART" id="SM00028">
    <property type="entry name" value="TPR"/>
    <property type="match status" value="7"/>
</dbReference>
<reference evidence="17" key="2">
    <citation type="submission" date="2021-01" db="UniProtKB">
        <authorList>
            <consortium name="EnsemblMetazoa"/>
        </authorList>
    </citation>
    <scope>IDENTIFICATION</scope>
</reference>
<dbReference type="SUPFAM" id="SSF48452">
    <property type="entry name" value="TPR-like"/>
    <property type="match status" value="3"/>
</dbReference>
<keyword evidence="7" id="KW-0677">Repeat</keyword>
<keyword evidence="9 15" id="KW-0802">TPR repeat</keyword>
<evidence type="ECO:0000256" key="11">
    <source>
        <dbReference type="ARBA" id="ARBA00023043"/>
    </source>
</evidence>
<comment type="similarity">
    <text evidence="3">Belongs to the Tonsoku family.</text>
</comment>
<dbReference type="GO" id="GO:0000724">
    <property type="term" value="P:double-strand break repair via homologous recombination"/>
    <property type="evidence" value="ECO:0000318"/>
    <property type="project" value="GO_Central"/>
</dbReference>
<feature type="region of interest" description="Disordered" evidence="16">
    <location>
        <begin position="510"/>
        <end position="574"/>
    </location>
</feature>
<evidence type="ECO:0000256" key="2">
    <source>
        <dbReference type="ARBA" id="ARBA00004286"/>
    </source>
</evidence>
<dbReference type="InterPro" id="IPR052311">
    <property type="entry name" value="MMS22L-TONSL_complex_comp"/>
</dbReference>
<dbReference type="InterPro" id="IPR011990">
    <property type="entry name" value="TPR-like_helical_dom_sf"/>
</dbReference>
<evidence type="ECO:0000256" key="4">
    <source>
        <dbReference type="ARBA" id="ARBA00017829"/>
    </source>
</evidence>
<proteinExistence type="inferred from homology"/>
<feature type="region of interest" description="Disordered" evidence="16">
    <location>
        <begin position="1006"/>
        <end position="1134"/>
    </location>
</feature>
<feature type="compositionally biased region" description="Acidic residues" evidence="16">
    <location>
        <begin position="514"/>
        <end position="529"/>
    </location>
</feature>
<dbReference type="Gene3D" id="1.25.40.20">
    <property type="entry name" value="Ankyrin repeat-containing domain"/>
    <property type="match status" value="1"/>
</dbReference>
<evidence type="ECO:0000256" key="5">
    <source>
        <dbReference type="ARBA" id="ARBA00022454"/>
    </source>
</evidence>
<organism evidence="17 18">
    <name type="scientific">Strongylocentrotus purpuratus</name>
    <name type="common">Purple sea urchin</name>
    <dbReference type="NCBI Taxonomy" id="7668"/>
    <lineage>
        <taxon>Eukaryota</taxon>
        <taxon>Metazoa</taxon>
        <taxon>Echinodermata</taxon>
        <taxon>Eleutherozoa</taxon>
        <taxon>Echinozoa</taxon>
        <taxon>Echinoidea</taxon>
        <taxon>Euechinoidea</taxon>
        <taxon>Echinacea</taxon>
        <taxon>Camarodonta</taxon>
        <taxon>Echinidea</taxon>
        <taxon>Strongylocentrotidae</taxon>
        <taxon>Strongylocentrotus</taxon>
    </lineage>
</organism>
<keyword evidence="8" id="KW-0227">DNA damage</keyword>
<dbReference type="InterPro" id="IPR032675">
    <property type="entry name" value="LRR_dom_sf"/>
</dbReference>
<feature type="repeat" description="TPR" evidence="15">
    <location>
        <begin position="360"/>
        <end position="393"/>
    </location>
</feature>
<dbReference type="Proteomes" id="UP000007110">
    <property type="component" value="Unassembled WGS sequence"/>
</dbReference>
<name>A0A7M7N853_STRPU</name>
<evidence type="ECO:0000256" key="12">
    <source>
        <dbReference type="ARBA" id="ARBA00023204"/>
    </source>
</evidence>
<dbReference type="GO" id="GO:0031297">
    <property type="term" value="P:replication fork processing"/>
    <property type="evidence" value="ECO:0000318"/>
    <property type="project" value="GO_Central"/>
</dbReference>